<evidence type="ECO:0000313" key="8">
    <source>
        <dbReference type="Proteomes" id="UP000625527"/>
    </source>
</evidence>
<dbReference type="Proteomes" id="UP000625527">
    <property type="component" value="Unassembled WGS sequence"/>
</dbReference>
<evidence type="ECO:0000256" key="4">
    <source>
        <dbReference type="ARBA" id="ARBA00023163"/>
    </source>
</evidence>
<evidence type="ECO:0000256" key="2">
    <source>
        <dbReference type="ARBA" id="ARBA00023015"/>
    </source>
</evidence>
<feature type="compositionally biased region" description="Gly residues" evidence="5">
    <location>
        <begin position="132"/>
        <end position="147"/>
    </location>
</feature>
<keyword evidence="3" id="KW-0238">DNA-binding</keyword>
<evidence type="ECO:0000256" key="5">
    <source>
        <dbReference type="SAM" id="MobiDB-lite"/>
    </source>
</evidence>
<evidence type="ECO:0000256" key="1">
    <source>
        <dbReference type="ARBA" id="ARBA00009437"/>
    </source>
</evidence>
<reference evidence="7 8" key="1">
    <citation type="submission" date="2020-10" db="EMBL/GenBank/DDBJ databases">
        <title>Myceligenerans pegani sp. nov., an endophytic actinomycete isolated from Peganum harmala L. in Xinjiang, China.</title>
        <authorList>
            <person name="Xin L."/>
        </authorList>
    </citation>
    <scope>NUCLEOTIDE SEQUENCE [LARGE SCALE GENOMIC DNA]</scope>
    <source>
        <strain evidence="7 8">TRM65318</strain>
    </source>
</reference>
<dbReference type="PANTHER" id="PTHR30346">
    <property type="entry name" value="TRANSCRIPTIONAL DUAL REGULATOR HCAR-RELATED"/>
    <property type="match status" value="1"/>
</dbReference>
<protein>
    <submittedName>
        <fullName evidence="7">LysR family transcriptional regulator</fullName>
    </submittedName>
</protein>
<gene>
    <name evidence="7" type="ORF">IHE71_07740</name>
</gene>
<feature type="region of interest" description="Disordered" evidence="5">
    <location>
        <begin position="240"/>
        <end position="320"/>
    </location>
</feature>
<dbReference type="Gene3D" id="3.40.190.10">
    <property type="entry name" value="Periplasmic binding protein-like II"/>
    <property type="match status" value="4"/>
</dbReference>
<dbReference type="SUPFAM" id="SSF53850">
    <property type="entry name" value="Periplasmic binding protein-like II"/>
    <property type="match status" value="2"/>
</dbReference>
<keyword evidence="8" id="KW-1185">Reference proteome</keyword>
<dbReference type="PANTHER" id="PTHR30346:SF0">
    <property type="entry name" value="HCA OPERON TRANSCRIPTIONAL ACTIVATOR HCAR"/>
    <property type="match status" value="1"/>
</dbReference>
<feature type="domain" description="LysR substrate-binding" evidence="6">
    <location>
        <begin position="25"/>
        <end position="120"/>
    </location>
</feature>
<dbReference type="EMBL" id="JADAQT010000066">
    <property type="protein sequence ID" value="MBE1875598.1"/>
    <property type="molecule type" value="Genomic_DNA"/>
</dbReference>
<keyword evidence="4" id="KW-0804">Transcription</keyword>
<evidence type="ECO:0000259" key="6">
    <source>
        <dbReference type="Pfam" id="PF03466"/>
    </source>
</evidence>
<evidence type="ECO:0000256" key="3">
    <source>
        <dbReference type="ARBA" id="ARBA00023125"/>
    </source>
</evidence>
<name>A0ABR9MW39_9MICO</name>
<feature type="compositionally biased region" description="Low complexity" evidence="5">
    <location>
        <begin position="243"/>
        <end position="253"/>
    </location>
</feature>
<dbReference type="Pfam" id="PF03466">
    <property type="entry name" value="LysR_substrate"/>
    <property type="match status" value="1"/>
</dbReference>
<organism evidence="7 8">
    <name type="scientific">Myceligenerans pegani</name>
    <dbReference type="NCBI Taxonomy" id="2776917"/>
    <lineage>
        <taxon>Bacteria</taxon>
        <taxon>Bacillati</taxon>
        <taxon>Actinomycetota</taxon>
        <taxon>Actinomycetes</taxon>
        <taxon>Micrococcales</taxon>
        <taxon>Promicromonosporaceae</taxon>
        <taxon>Myceligenerans</taxon>
    </lineage>
</organism>
<dbReference type="InterPro" id="IPR005119">
    <property type="entry name" value="LysR_subst-bd"/>
</dbReference>
<feature type="compositionally biased region" description="Low complexity" evidence="5">
    <location>
        <begin position="260"/>
        <end position="273"/>
    </location>
</feature>
<comment type="similarity">
    <text evidence="1">Belongs to the LysR transcriptional regulatory family.</text>
</comment>
<sequence length="320" mass="33297">MPQEYACLVSETFRLAYVPGATPGKWARVWRERLPDVALELVQVDPADAPAALRDGRADAAIARLPVDTDVFSRIPLYEEIPVVCVHRDHFLAALEPDEAVAPADLADETVWLPRDDVLYRVPGDRLPGSGTTAGSGGSVAGAGGSGADAAPVAVPGRAPVDPDGVPLERPATAAGALALVGAAAGITVLPMSLARLHHRKDVVYRPLDDGPTAPVGLVWPIDRTTDLVEEMIGIVRGRTVNSSRGSGRSRSSGDGGASPSGSSAADSSASGRARGHTRGAKAGDRTSGRASGRGRDASRGRGRSQPPNQRGRNKRRKDK</sequence>
<comment type="caution">
    <text evidence="7">The sequence shown here is derived from an EMBL/GenBank/DDBJ whole genome shotgun (WGS) entry which is preliminary data.</text>
</comment>
<proteinExistence type="inferred from homology"/>
<feature type="region of interest" description="Disordered" evidence="5">
    <location>
        <begin position="124"/>
        <end position="149"/>
    </location>
</feature>
<accession>A0ABR9MW39</accession>
<evidence type="ECO:0000313" key="7">
    <source>
        <dbReference type="EMBL" id="MBE1875598.1"/>
    </source>
</evidence>
<feature type="compositionally biased region" description="Basic and acidic residues" evidence="5">
    <location>
        <begin position="282"/>
        <end position="300"/>
    </location>
</feature>
<keyword evidence="2" id="KW-0805">Transcription regulation</keyword>